<evidence type="ECO:0000256" key="3">
    <source>
        <dbReference type="PROSITE-ProRule" id="PRU00339"/>
    </source>
</evidence>
<keyword evidence="1" id="KW-0677">Repeat</keyword>
<feature type="repeat" description="TPR" evidence="3">
    <location>
        <begin position="8"/>
        <end position="41"/>
    </location>
</feature>
<dbReference type="Gene3D" id="1.25.40.10">
    <property type="entry name" value="Tetratricopeptide repeat domain"/>
    <property type="match status" value="2"/>
</dbReference>
<dbReference type="PROSITE" id="PS50005">
    <property type="entry name" value="TPR"/>
    <property type="match status" value="1"/>
</dbReference>
<dbReference type="InterPro" id="IPR019734">
    <property type="entry name" value="TPR_rpt"/>
</dbReference>
<organism evidence="4">
    <name type="scientific">Aspergillus arachidicola</name>
    <dbReference type="NCBI Taxonomy" id="656916"/>
    <lineage>
        <taxon>Eukaryota</taxon>
        <taxon>Fungi</taxon>
        <taxon>Dikarya</taxon>
        <taxon>Ascomycota</taxon>
        <taxon>Pezizomycotina</taxon>
        <taxon>Eurotiomycetes</taxon>
        <taxon>Eurotiomycetidae</taxon>
        <taxon>Eurotiales</taxon>
        <taxon>Aspergillaceae</taxon>
        <taxon>Aspergillus</taxon>
        <taxon>Aspergillus subgen. Circumdati</taxon>
    </lineage>
</organism>
<evidence type="ECO:0008006" key="5">
    <source>
        <dbReference type="Google" id="ProtNLM"/>
    </source>
</evidence>
<gene>
    <name evidence="4" type="ORF">BDV24DRAFT_167464</name>
</gene>
<dbReference type="EMBL" id="ML737183">
    <property type="protein sequence ID" value="KAE8337189.1"/>
    <property type="molecule type" value="Genomic_DNA"/>
</dbReference>
<dbReference type="SUPFAM" id="SSF48452">
    <property type="entry name" value="TPR-like"/>
    <property type="match status" value="1"/>
</dbReference>
<proteinExistence type="predicted"/>
<dbReference type="Proteomes" id="UP000325558">
    <property type="component" value="Unassembled WGS sequence"/>
</dbReference>
<keyword evidence="2 3" id="KW-0802">TPR repeat</keyword>
<dbReference type="InterPro" id="IPR011990">
    <property type="entry name" value="TPR-like_helical_dom_sf"/>
</dbReference>
<accession>A0A5N6XY95</accession>
<evidence type="ECO:0000256" key="2">
    <source>
        <dbReference type="ARBA" id="ARBA00022803"/>
    </source>
</evidence>
<name>A0A5N6XY95_9EURO</name>
<evidence type="ECO:0000313" key="4">
    <source>
        <dbReference type="EMBL" id="KAE8337189.1"/>
    </source>
</evidence>
<dbReference type="AlphaFoldDB" id="A0A5N6XY95"/>
<reference evidence="4" key="1">
    <citation type="submission" date="2019-04" db="EMBL/GenBank/DDBJ databases">
        <title>Friends and foes A comparative genomics study of 23 Aspergillus species from section Flavi.</title>
        <authorList>
            <consortium name="DOE Joint Genome Institute"/>
            <person name="Kjaerbolling I."/>
            <person name="Vesth T."/>
            <person name="Frisvad J.C."/>
            <person name="Nybo J.L."/>
            <person name="Theobald S."/>
            <person name="Kildgaard S."/>
            <person name="Isbrandt T."/>
            <person name="Kuo A."/>
            <person name="Sato A."/>
            <person name="Lyhne E.K."/>
            <person name="Kogle M.E."/>
            <person name="Wiebenga A."/>
            <person name="Kun R.S."/>
            <person name="Lubbers R.J."/>
            <person name="Makela M.R."/>
            <person name="Barry K."/>
            <person name="Chovatia M."/>
            <person name="Clum A."/>
            <person name="Daum C."/>
            <person name="Haridas S."/>
            <person name="He G."/>
            <person name="LaButti K."/>
            <person name="Lipzen A."/>
            <person name="Mondo S."/>
            <person name="Riley R."/>
            <person name="Salamov A."/>
            <person name="Simmons B.A."/>
            <person name="Magnuson J.K."/>
            <person name="Henrissat B."/>
            <person name="Mortensen U.H."/>
            <person name="Larsen T.O."/>
            <person name="Devries R.P."/>
            <person name="Grigoriev I.V."/>
            <person name="Machida M."/>
            <person name="Baker S.E."/>
            <person name="Andersen M.R."/>
        </authorList>
    </citation>
    <scope>NUCLEOTIDE SEQUENCE</scope>
    <source>
        <strain evidence="4">CBS 117612</strain>
    </source>
</reference>
<dbReference type="OrthoDB" id="1658288at2759"/>
<evidence type="ECO:0000256" key="1">
    <source>
        <dbReference type="ARBA" id="ARBA00022737"/>
    </source>
</evidence>
<protein>
    <recommendedName>
        <fullName evidence="5">Tetratricopeptide repeat domain protein</fullName>
    </recommendedName>
</protein>
<dbReference type="SMART" id="SM00028">
    <property type="entry name" value="TPR"/>
    <property type="match status" value="3"/>
</dbReference>
<dbReference type="PANTHER" id="PTHR45641">
    <property type="entry name" value="TETRATRICOPEPTIDE REPEAT PROTEIN (AFU_ORTHOLOGUE AFUA_6G03870)"/>
    <property type="match status" value="1"/>
</dbReference>
<sequence length="257" mass="29063">MPEAEFLADVFTNLGLVYINQQKFDLALHTFKRSSNLRSQFGGLSPDIPMSILYNKSVALMMIGRLEEAGENLRNAAAYFARHKPDQYGLTKDEQKQLYIRILNDMGDVLLRKDAVAAAIDIFSHILDSQRVLAESHPAIVSTKLNLGKANAKLGQFSIANSLLEDFIAIYTEWWGRRHPVTMRAVDELALAFMAESEHKNALGVCAATELQNTERLWKEVLDFYENTYGSQPDIAGRIKINLQCLYSSKLRHKQAR</sequence>